<comment type="caution">
    <text evidence="4">The sequence shown here is derived from an EMBL/GenBank/DDBJ whole genome shotgun (WGS) entry which is preliminary data.</text>
</comment>
<keyword evidence="5" id="KW-1185">Reference proteome</keyword>
<dbReference type="OrthoDB" id="4198152at2"/>
<dbReference type="Proteomes" id="UP000272474">
    <property type="component" value="Unassembled WGS sequence"/>
</dbReference>
<feature type="transmembrane region" description="Helical" evidence="2">
    <location>
        <begin position="142"/>
        <end position="164"/>
    </location>
</feature>
<evidence type="ECO:0000256" key="2">
    <source>
        <dbReference type="SAM" id="Phobius"/>
    </source>
</evidence>
<reference evidence="4 5" key="1">
    <citation type="journal article" date="2014" name="Int. J. Syst. Evol. Microbiol.">
        <title>Streptomyces hoynatensis sp. nov., isolated from deep marine sediment.</title>
        <authorList>
            <person name="Veyisoglu A."/>
            <person name="Sahin N."/>
        </authorList>
    </citation>
    <scope>NUCLEOTIDE SEQUENCE [LARGE SCALE GENOMIC DNA]</scope>
    <source>
        <strain evidence="4 5">KCTC 29097</strain>
    </source>
</reference>
<keyword evidence="2" id="KW-0812">Transmembrane</keyword>
<gene>
    <name evidence="4" type="ORF">D7294_27750</name>
</gene>
<dbReference type="Pfam" id="PF13796">
    <property type="entry name" value="Sensor"/>
    <property type="match status" value="1"/>
</dbReference>
<protein>
    <recommendedName>
        <fullName evidence="3">Putative sensor domain-containing protein</fullName>
    </recommendedName>
</protein>
<keyword evidence="2" id="KW-1133">Transmembrane helix</keyword>
<feature type="region of interest" description="Disordered" evidence="1">
    <location>
        <begin position="1"/>
        <end position="26"/>
    </location>
</feature>
<evidence type="ECO:0000313" key="4">
    <source>
        <dbReference type="EMBL" id="RKN37534.1"/>
    </source>
</evidence>
<dbReference type="EMBL" id="RBAL01000024">
    <property type="protein sequence ID" value="RKN37534.1"/>
    <property type="molecule type" value="Genomic_DNA"/>
</dbReference>
<feature type="transmembrane region" description="Helical" evidence="2">
    <location>
        <begin position="190"/>
        <end position="208"/>
    </location>
</feature>
<evidence type="ECO:0000256" key="1">
    <source>
        <dbReference type="SAM" id="MobiDB-lite"/>
    </source>
</evidence>
<proteinExistence type="predicted"/>
<dbReference type="AlphaFoldDB" id="A0A3A9YPZ3"/>
<dbReference type="InterPro" id="IPR025828">
    <property type="entry name" value="Put_sensor_dom"/>
</dbReference>
<feature type="transmembrane region" description="Helical" evidence="2">
    <location>
        <begin position="62"/>
        <end position="81"/>
    </location>
</feature>
<evidence type="ECO:0000259" key="3">
    <source>
        <dbReference type="Pfam" id="PF13796"/>
    </source>
</evidence>
<evidence type="ECO:0000313" key="5">
    <source>
        <dbReference type="Proteomes" id="UP000272474"/>
    </source>
</evidence>
<organism evidence="4 5">
    <name type="scientific">Streptomyces hoynatensis</name>
    <dbReference type="NCBI Taxonomy" id="1141874"/>
    <lineage>
        <taxon>Bacteria</taxon>
        <taxon>Bacillati</taxon>
        <taxon>Actinomycetota</taxon>
        <taxon>Actinomycetes</taxon>
        <taxon>Kitasatosporales</taxon>
        <taxon>Streptomycetaceae</taxon>
        <taxon>Streptomyces</taxon>
    </lineage>
</organism>
<sequence>MGWADSAGKTAVGHASGSPAGREAGQVSGAGRFWRRLGYLLGGLPVGIAAFTAGVTGLCFGVGTFLIWIGLPALVGTLFLARAFAALERRQVAAVTGRPIPAPRYRIPSAGESGLARLLGALGDAQSWRDLAHLVAAFPIRVLTFSLAFTWTVGGLGELLYATWSWPLPRDDEGGLLDLMFGIDGRLPDVAFNTAIGVVLLATAVPMLRGLTALQTSLARALLGGRPAASAQGISG</sequence>
<feature type="transmembrane region" description="Helical" evidence="2">
    <location>
        <begin position="37"/>
        <end position="56"/>
    </location>
</feature>
<accession>A0A3A9YPZ3</accession>
<keyword evidence="2" id="KW-0472">Membrane</keyword>
<name>A0A3A9YPZ3_9ACTN</name>
<feature type="domain" description="Putative sensor" evidence="3">
    <location>
        <begin position="39"/>
        <end position="223"/>
    </location>
</feature>